<accession>A0AAV9DKV9</accession>
<evidence type="ECO:0000313" key="1">
    <source>
        <dbReference type="EMBL" id="KAK1301684.1"/>
    </source>
</evidence>
<dbReference type="PANTHER" id="PTHR31286">
    <property type="entry name" value="GLYCINE-RICH CELL WALL STRUCTURAL PROTEIN 1.8-LIKE"/>
    <property type="match status" value="1"/>
</dbReference>
<proteinExistence type="predicted"/>
<evidence type="ECO:0000313" key="2">
    <source>
        <dbReference type="Proteomes" id="UP001180020"/>
    </source>
</evidence>
<name>A0AAV9DKV9_ACOCL</name>
<keyword evidence="2" id="KW-1185">Reference proteome</keyword>
<comment type="caution">
    <text evidence="1">The sequence shown here is derived from an EMBL/GenBank/DDBJ whole genome shotgun (WGS) entry which is preliminary data.</text>
</comment>
<dbReference type="AlphaFoldDB" id="A0AAV9DKV9"/>
<dbReference type="InterPro" id="IPR040256">
    <property type="entry name" value="At4g02000-like"/>
</dbReference>
<protein>
    <submittedName>
        <fullName evidence="1">Uncharacterized protein</fullName>
    </submittedName>
</protein>
<gene>
    <name evidence="1" type="ORF">QJS10_CPB12g00915</name>
</gene>
<dbReference type="EMBL" id="JAUJYO010000012">
    <property type="protein sequence ID" value="KAK1301684.1"/>
    <property type="molecule type" value="Genomic_DNA"/>
</dbReference>
<sequence length="116" mass="12867">MDSSTANHTRIEYARICVEISASSSLPDFIRLREEGSIKTLQVEYEWKPSPSRSCNTFDHSDSQCPLPSGSPILVKAYVSSYQGSQNAATVAQNKGEWVPVKHHRTTVVVEKDPMA</sequence>
<reference evidence="1" key="1">
    <citation type="journal article" date="2023" name="Nat. Commun.">
        <title>Diploid and tetraploid genomes of Acorus and the evolution of monocots.</title>
        <authorList>
            <person name="Ma L."/>
            <person name="Liu K.W."/>
            <person name="Li Z."/>
            <person name="Hsiao Y.Y."/>
            <person name="Qi Y."/>
            <person name="Fu T."/>
            <person name="Tang G.D."/>
            <person name="Zhang D."/>
            <person name="Sun W.H."/>
            <person name="Liu D.K."/>
            <person name="Li Y."/>
            <person name="Chen G.Z."/>
            <person name="Liu X.D."/>
            <person name="Liao X.Y."/>
            <person name="Jiang Y.T."/>
            <person name="Yu X."/>
            <person name="Hao Y."/>
            <person name="Huang J."/>
            <person name="Zhao X.W."/>
            <person name="Ke S."/>
            <person name="Chen Y.Y."/>
            <person name="Wu W.L."/>
            <person name="Hsu J.L."/>
            <person name="Lin Y.F."/>
            <person name="Huang M.D."/>
            <person name="Li C.Y."/>
            <person name="Huang L."/>
            <person name="Wang Z.W."/>
            <person name="Zhao X."/>
            <person name="Zhong W.Y."/>
            <person name="Peng D.H."/>
            <person name="Ahmad S."/>
            <person name="Lan S."/>
            <person name="Zhang J.S."/>
            <person name="Tsai W.C."/>
            <person name="Van de Peer Y."/>
            <person name="Liu Z.J."/>
        </authorList>
    </citation>
    <scope>NUCLEOTIDE SEQUENCE</scope>
    <source>
        <strain evidence="1">CP</strain>
    </source>
</reference>
<organism evidence="1 2">
    <name type="scientific">Acorus calamus</name>
    <name type="common">Sweet flag</name>
    <dbReference type="NCBI Taxonomy" id="4465"/>
    <lineage>
        <taxon>Eukaryota</taxon>
        <taxon>Viridiplantae</taxon>
        <taxon>Streptophyta</taxon>
        <taxon>Embryophyta</taxon>
        <taxon>Tracheophyta</taxon>
        <taxon>Spermatophyta</taxon>
        <taxon>Magnoliopsida</taxon>
        <taxon>Liliopsida</taxon>
        <taxon>Acoraceae</taxon>
        <taxon>Acorus</taxon>
    </lineage>
</organism>
<reference evidence="1" key="2">
    <citation type="submission" date="2023-06" db="EMBL/GenBank/DDBJ databases">
        <authorList>
            <person name="Ma L."/>
            <person name="Liu K.-W."/>
            <person name="Li Z."/>
            <person name="Hsiao Y.-Y."/>
            <person name="Qi Y."/>
            <person name="Fu T."/>
            <person name="Tang G."/>
            <person name="Zhang D."/>
            <person name="Sun W.-H."/>
            <person name="Liu D.-K."/>
            <person name="Li Y."/>
            <person name="Chen G.-Z."/>
            <person name="Liu X.-D."/>
            <person name="Liao X.-Y."/>
            <person name="Jiang Y.-T."/>
            <person name="Yu X."/>
            <person name="Hao Y."/>
            <person name="Huang J."/>
            <person name="Zhao X.-W."/>
            <person name="Ke S."/>
            <person name="Chen Y.-Y."/>
            <person name="Wu W.-L."/>
            <person name="Hsu J.-L."/>
            <person name="Lin Y.-F."/>
            <person name="Huang M.-D."/>
            <person name="Li C.-Y."/>
            <person name="Huang L."/>
            <person name="Wang Z.-W."/>
            <person name="Zhao X."/>
            <person name="Zhong W.-Y."/>
            <person name="Peng D.-H."/>
            <person name="Ahmad S."/>
            <person name="Lan S."/>
            <person name="Zhang J.-S."/>
            <person name="Tsai W.-C."/>
            <person name="Van De Peer Y."/>
            <person name="Liu Z.-J."/>
        </authorList>
    </citation>
    <scope>NUCLEOTIDE SEQUENCE</scope>
    <source>
        <strain evidence="1">CP</strain>
        <tissue evidence="1">Leaves</tissue>
    </source>
</reference>
<dbReference type="Proteomes" id="UP001180020">
    <property type="component" value="Unassembled WGS sequence"/>
</dbReference>
<dbReference type="PANTHER" id="PTHR31286:SF180">
    <property type="entry name" value="OS10G0362600 PROTEIN"/>
    <property type="match status" value="1"/>
</dbReference>